<protein>
    <submittedName>
        <fullName evidence="1">Uncharacterized protein</fullName>
    </submittedName>
</protein>
<reference evidence="1 2" key="1">
    <citation type="submission" date="2016-03" db="EMBL/GenBank/DDBJ databases">
        <title>Whole genome sequencing of Grifola frondosa 9006-11.</title>
        <authorList>
            <person name="Min B."/>
            <person name="Park H."/>
            <person name="Kim J.-G."/>
            <person name="Cho H."/>
            <person name="Oh Y.-L."/>
            <person name="Kong W.-S."/>
            <person name="Choi I.-G."/>
        </authorList>
    </citation>
    <scope>NUCLEOTIDE SEQUENCE [LARGE SCALE GENOMIC DNA]</scope>
    <source>
        <strain evidence="1 2">9006-11</strain>
    </source>
</reference>
<dbReference type="AlphaFoldDB" id="A0A1C7LL50"/>
<dbReference type="GO" id="GO:0005829">
    <property type="term" value="C:cytosol"/>
    <property type="evidence" value="ECO:0007669"/>
    <property type="project" value="TreeGrafter"/>
</dbReference>
<accession>A0A1C7LL50</accession>
<dbReference type="Gene3D" id="3.40.50.150">
    <property type="entry name" value="Vaccinia Virus protein VP39"/>
    <property type="match status" value="1"/>
</dbReference>
<evidence type="ECO:0000313" key="2">
    <source>
        <dbReference type="Proteomes" id="UP000092993"/>
    </source>
</evidence>
<comment type="caution">
    <text evidence="1">The sequence shown here is derived from an EMBL/GenBank/DDBJ whole genome shotgun (WGS) entry which is preliminary data.</text>
</comment>
<organism evidence="1 2">
    <name type="scientific">Grifola frondosa</name>
    <name type="common">Maitake</name>
    <name type="synonym">Polyporus frondosus</name>
    <dbReference type="NCBI Taxonomy" id="5627"/>
    <lineage>
        <taxon>Eukaryota</taxon>
        <taxon>Fungi</taxon>
        <taxon>Dikarya</taxon>
        <taxon>Basidiomycota</taxon>
        <taxon>Agaricomycotina</taxon>
        <taxon>Agaricomycetes</taxon>
        <taxon>Polyporales</taxon>
        <taxon>Grifolaceae</taxon>
        <taxon>Grifola</taxon>
    </lineage>
</organism>
<dbReference type="GO" id="GO:0008757">
    <property type="term" value="F:S-adenosylmethionine-dependent methyltransferase activity"/>
    <property type="evidence" value="ECO:0007669"/>
    <property type="project" value="UniProtKB-ARBA"/>
</dbReference>
<proteinExistence type="predicted"/>
<dbReference type="InterPro" id="IPR029063">
    <property type="entry name" value="SAM-dependent_MTases_sf"/>
</dbReference>
<dbReference type="Pfam" id="PF10294">
    <property type="entry name" value="Methyltransf_16"/>
    <property type="match status" value="1"/>
</dbReference>
<dbReference type="PANTHER" id="PTHR14614">
    <property type="entry name" value="HEPATOCELLULAR CARCINOMA-ASSOCIATED ANTIGEN"/>
    <property type="match status" value="1"/>
</dbReference>
<sequence length="255" mass="27596">MLAYLSSLPGSLEPPPFTTFTSSSLPHTIIELGSGTGFLAARIARLLHPDTDLLIATDLPSVCPLLQKNLHDLPVVQVQPLAWGNAHHASALATDLGLNIHNSNRPARYPTHILCSDLVYFPALLAPLLRTLLHLTSPPFLSPSTAPPMQVLLSYKIRSLPKETPFWSALGLYFTLTPVLSPSGRFAPSDGDAFILVATRRPESLRWAVPADDRELLGGVGAMGTDTWKEDDQFETMLLMEIGLGLSDDEDGEAA</sequence>
<dbReference type="STRING" id="5627.A0A1C7LL50"/>
<gene>
    <name evidence="1" type="ORF">A0H81_15023</name>
</gene>
<dbReference type="OrthoDB" id="413520at2759"/>
<dbReference type="Proteomes" id="UP000092993">
    <property type="component" value="Unassembled WGS sequence"/>
</dbReference>
<keyword evidence="2" id="KW-1185">Reference proteome</keyword>
<dbReference type="EMBL" id="LUGG01000127">
    <property type="protein sequence ID" value="OBZ62659.1"/>
    <property type="molecule type" value="Genomic_DNA"/>
</dbReference>
<dbReference type="GO" id="GO:0032991">
    <property type="term" value="C:protein-containing complex"/>
    <property type="evidence" value="ECO:0007669"/>
    <property type="project" value="TreeGrafter"/>
</dbReference>
<dbReference type="InterPro" id="IPR019410">
    <property type="entry name" value="Methyltransf_16"/>
</dbReference>
<dbReference type="SUPFAM" id="SSF53335">
    <property type="entry name" value="S-adenosyl-L-methionine-dependent methyltransferases"/>
    <property type="match status" value="1"/>
</dbReference>
<evidence type="ECO:0000313" key="1">
    <source>
        <dbReference type="EMBL" id="OBZ62659.1"/>
    </source>
</evidence>
<dbReference type="PANTHER" id="PTHR14614:SF161">
    <property type="match status" value="1"/>
</dbReference>
<name>A0A1C7LL50_GRIFR</name>